<dbReference type="PANTHER" id="PTHR32322:SF18">
    <property type="entry name" value="S-ADENOSYLMETHIONINE_S-ADENOSYLHOMOCYSTEINE TRANSPORTER"/>
    <property type="match status" value="1"/>
</dbReference>
<feature type="transmembrane region" description="Helical" evidence="7">
    <location>
        <begin position="97"/>
        <end position="117"/>
    </location>
</feature>
<proteinExistence type="inferred from homology"/>
<organism evidence="9 10">
    <name type="scientific">Lysinibacillus telephonicus</name>
    <dbReference type="NCBI Taxonomy" id="1714840"/>
    <lineage>
        <taxon>Bacteria</taxon>
        <taxon>Bacillati</taxon>
        <taxon>Bacillota</taxon>
        <taxon>Bacilli</taxon>
        <taxon>Bacillales</taxon>
        <taxon>Bacillaceae</taxon>
        <taxon>Lysinibacillus</taxon>
    </lineage>
</organism>
<evidence type="ECO:0000313" key="10">
    <source>
        <dbReference type="Proteomes" id="UP000276349"/>
    </source>
</evidence>
<keyword evidence="5 7" id="KW-1133">Transmembrane helix</keyword>
<dbReference type="Gene3D" id="1.10.3730.20">
    <property type="match status" value="1"/>
</dbReference>
<evidence type="ECO:0000256" key="6">
    <source>
        <dbReference type="ARBA" id="ARBA00023136"/>
    </source>
</evidence>
<reference evidence="9 10" key="1">
    <citation type="submission" date="2018-12" db="EMBL/GenBank/DDBJ databases">
        <authorList>
            <person name="Yu L."/>
        </authorList>
    </citation>
    <scope>NUCLEOTIDE SEQUENCE [LARGE SCALE GENOMIC DNA]</scope>
    <source>
        <strain evidence="9 10">S5H2222</strain>
    </source>
</reference>
<evidence type="ECO:0000256" key="7">
    <source>
        <dbReference type="SAM" id="Phobius"/>
    </source>
</evidence>
<keyword evidence="4 7" id="KW-0812">Transmembrane</keyword>
<evidence type="ECO:0000256" key="3">
    <source>
        <dbReference type="ARBA" id="ARBA00022475"/>
    </source>
</evidence>
<evidence type="ECO:0000256" key="2">
    <source>
        <dbReference type="ARBA" id="ARBA00007362"/>
    </source>
</evidence>
<dbReference type="AlphaFoldDB" id="A0A3S0HNU1"/>
<feature type="transmembrane region" description="Helical" evidence="7">
    <location>
        <begin position="7"/>
        <end position="27"/>
    </location>
</feature>
<dbReference type="Pfam" id="PF00892">
    <property type="entry name" value="EamA"/>
    <property type="match status" value="2"/>
</dbReference>
<sequence>MGNISRLKVIAGVAIVVLIWGTVWPIYKIALNYAPPILFAGLRSILGGLLFSAFLLPKWREIRFKEVWHIFIISAIFNVIIFYGLQSIGLQYLPAGLFSVIVYLQPVLVVLLAWLWLKEPLTTMKISGIIIGFLGVIFVSFDGITGKVSAIGILLALITGIGWAIGTVYVKKKSSLVNGLWLVAMQNIIGGIVFIIIGMGTEDITSIDWNLPFIATLLYGAVFGVTLAFVIYNKLMSAGEASKVSSFTFLVPLISVLIGTLFLNEPFTYSLLIGMVLILGSIYMINRKNIPH</sequence>
<dbReference type="InterPro" id="IPR000620">
    <property type="entry name" value="EamA_dom"/>
</dbReference>
<comment type="caution">
    <text evidence="9">The sequence shown here is derived from an EMBL/GenBank/DDBJ whole genome shotgun (WGS) entry which is preliminary data.</text>
</comment>
<dbReference type="EMBL" id="RXNR01000003">
    <property type="protein sequence ID" value="RTQ96142.1"/>
    <property type="molecule type" value="Genomic_DNA"/>
</dbReference>
<feature type="transmembrane region" description="Helical" evidence="7">
    <location>
        <begin position="244"/>
        <end position="263"/>
    </location>
</feature>
<feature type="transmembrane region" description="Helical" evidence="7">
    <location>
        <begin position="126"/>
        <end position="144"/>
    </location>
</feature>
<dbReference type="RefSeq" id="WP_126292616.1">
    <property type="nucleotide sequence ID" value="NZ_CP155468.1"/>
</dbReference>
<dbReference type="PANTHER" id="PTHR32322">
    <property type="entry name" value="INNER MEMBRANE TRANSPORTER"/>
    <property type="match status" value="1"/>
</dbReference>
<name>A0A3S0HNU1_9BACI</name>
<evidence type="ECO:0000259" key="8">
    <source>
        <dbReference type="Pfam" id="PF00892"/>
    </source>
</evidence>
<comment type="similarity">
    <text evidence="2">Belongs to the EamA transporter family.</text>
</comment>
<dbReference type="InterPro" id="IPR050638">
    <property type="entry name" value="AA-Vitamin_Transporters"/>
</dbReference>
<feature type="transmembrane region" description="Helical" evidence="7">
    <location>
        <begin position="150"/>
        <end position="170"/>
    </location>
</feature>
<dbReference type="InterPro" id="IPR037185">
    <property type="entry name" value="EmrE-like"/>
</dbReference>
<feature type="domain" description="EamA" evidence="8">
    <location>
        <begin position="10"/>
        <end position="140"/>
    </location>
</feature>
<feature type="transmembrane region" description="Helical" evidence="7">
    <location>
        <begin position="177"/>
        <end position="199"/>
    </location>
</feature>
<feature type="transmembrane region" description="Helical" evidence="7">
    <location>
        <begin position="33"/>
        <end position="55"/>
    </location>
</feature>
<comment type="subcellular location">
    <subcellularLocation>
        <location evidence="1">Cell membrane</location>
        <topology evidence="1">Multi-pass membrane protein</topology>
    </subcellularLocation>
</comment>
<accession>A0A3S0HNU1</accession>
<keyword evidence="3" id="KW-1003">Cell membrane</keyword>
<feature type="domain" description="EamA" evidence="8">
    <location>
        <begin position="151"/>
        <end position="286"/>
    </location>
</feature>
<dbReference type="OrthoDB" id="9805239at2"/>
<evidence type="ECO:0000256" key="4">
    <source>
        <dbReference type="ARBA" id="ARBA00022692"/>
    </source>
</evidence>
<dbReference type="SUPFAM" id="SSF103481">
    <property type="entry name" value="Multidrug resistance efflux transporter EmrE"/>
    <property type="match status" value="2"/>
</dbReference>
<evidence type="ECO:0000256" key="1">
    <source>
        <dbReference type="ARBA" id="ARBA00004651"/>
    </source>
</evidence>
<gene>
    <name evidence="9" type="ORF">EKG35_01875</name>
</gene>
<dbReference type="GO" id="GO:0005886">
    <property type="term" value="C:plasma membrane"/>
    <property type="evidence" value="ECO:0007669"/>
    <property type="project" value="UniProtKB-SubCell"/>
</dbReference>
<keyword evidence="10" id="KW-1185">Reference proteome</keyword>
<feature type="transmembrane region" description="Helical" evidence="7">
    <location>
        <begin position="269"/>
        <end position="286"/>
    </location>
</feature>
<evidence type="ECO:0000313" key="9">
    <source>
        <dbReference type="EMBL" id="RTQ96142.1"/>
    </source>
</evidence>
<feature type="transmembrane region" description="Helical" evidence="7">
    <location>
        <begin position="67"/>
        <end position="85"/>
    </location>
</feature>
<dbReference type="Proteomes" id="UP000276349">
    <property type="component" value="Unassembled WGS sequence"/>
</dbReference>
<feature type="transmembrane region" description="Helical" evidence="7">
    <location>
        <begin position="211"/>
        <end position="232"/>
    </location>
</feature>
<evidence type="ECO:0000256" key="5">
    <source>
        <dbReference type="ARBA" id="ARBA00022989"/>
    </source>
</evidence>
<protein>
    <submittedName>
        <fullName evidence="9">DMT family transporter</fullName>
    </submittedName>
</protein>
<keyword evidence="6 7" id="KW-0472">Membrane</keyword>